<feature type="domain" description="Peptidase A1" evidence="4">
    <location>
        <begin position="93"/>
        <end position="399"/>
    </location>
</feature>
<dbReference type="PROSITE" id="PS51767">
    <property type="entry name" value="PEPTIDASE_A1"/>
    <property type="match status" value="1"/>
</dbReference>
<comment type="caution">
    <text evidence="5">The sequence shown here is derived from an EMBL/GenBank/DDBJ whole genome shotgun (WGS) entry which is preliminary data.</text>
</comment>
<protein>
    <submittedName>
        <fullName evidence="5">41674_t:CDS:1</fullName>
    </submittedName>
</protein>
<dbReference type="EMBL" id="CAJVQB010004390">
    <property type="protein sequence ID" value="CAG8634422.1"/>
    <property type="molecule type" value="Genomic_DNA"/>
</dbReference>
<evidence type="ECO:0000313" key="5">
    <source>
        <dbReference type="EMBL" id="CAG8634422.1"/>
    </source>
</evidence>
<keyword evidence="6" id="KW-1185">Reference proteome</keyword>
<evidence type="ECO:0000259" key="4">
    <source>
        <dbReference type="PROSITE" id="PS51767"/>
    </source>
</evidence>
<dbReference type="PANTHER" id="PTHR47966">
    <property type="entry name" value="BETA-SITE APP-CLEAVING ENZYME, ISOFORM A-RELATED"/>
    <property type="match status" value="1"/>
</dbReference>
<reference evidence="5 6" key="1">
    <citation type="submission" date="2021-06" db="EMBL/GenBank/DDBJ databases">
        <authorList>
            <person name="Kallberg Y."/>
            <person name="Tangrot J."/>
            <person name="Rosling A."/>
        </authorList>
    </citation>
    <scope>NUCLEOTIDE SEQUENCE [LARGE SCALE GENOMIC DNA]</scope>
    <source>
        <strain evidence="5 6">120-4 pot B 10/14</strain>
    </source>
</reference>
<dbReference type="PANTHER" id="PTHR47966:SF75">
    <property type="entry name" value="ENDOPEPTIDASE (CTSD), PUTATIVE (AFU_ORTHOLOGUE AFUA_4G07040)-RELATED"/>
    <property type="match status" value="1"/>
</dbReference>
<dbReference type="InterPro" id="IPR001969">
    <property type="entry name" value="Aspartic_peptidase_AS"/>
</dbReference>
<dbReference type="PROSITE" id="PS00141">
    <property type="entry name" value="ASP_PROTEASE"/>
    <property type="match status" value="2"/>
</dbReference>
<organism evidence="5 6">
    <name type="scientific">Gigaspora margarita</name>
    <dbReference type="NCBI Taxonomy" id="4874"/>
    <lineage>
        <taxon>Eukaryota</taxon>
        <taxon>Fungi</taxon>
        <taxon>Fungi incertae sedis</taxon>
        <taxon>Mucoromycota</taxon>
        <taxon>Glomeromycotina</taxon>
        <taxon>Glomeromycetes</taxon>
        <taxon>Diversisporales</taxon>
        <taxon>Gigasporaceae</taxon>
        <taxon>Gigaspora</taxon>
    </lineage>
</organism>
<dbReference type="CDD" id="cd05471">
    <property type="entry name" value="pepsin_like"/>
    <property type="match status" value="1"/>
</dbReference>
<keyword evidence="3" id="KW-0378">Hydrolase</keyword>
<dbReference type="Proteomes" id="UP000789901">
    <property type="component" value="Unassembled WGS sequence"/>
</dbReference>
<gene>
    <name evidence="5" type="ORF">GMARGA_LOCUS8509</name>
</gene>
<evidence type="ECO:0000256" key="1">
    <source>
        <dbReference type="ARBA" id="ARBA00007447"/>
    </source>
</evidence>
<evidence type="ECO:0000256" key="2">
    <source>
        <dbReference type="ARBA" id="ARBA00022750"/>
    </source>
</evidence>
<keyword evidence="2 3" id="KW-0064">Aspartyl protease</keyword>
<dbReference type="Pfam" id="PF00026">
    <property type="entry name" value="Asp"/>
    <property type="match status" value="1"/>
</dbReference>
<dbReference type="InterPro" id="IPR034164">
    <property type="entry name" value="Pepsin-like_dom"/>
</dbReference>
<dbReference type="SUPFAM" id="SSF50630">
    <property type="entry name" value="Acid proteases"/>
    <property type="match status" value="1"/>
</dbReference>
<sequence>MEITVTIHNICAYPNTINLIKRLNIETNAIKKAKLIRQAALNKYSYLKRYRSISKAKTSIDETPTDIASSEKKNNTTSQVTVGISDIEHDEAYYVSIIVGNQKFRVILDTGSSTLWIPNNKCTDPDCKVHKRFNSRKSPTFKPEGKEWEIAYGTGSAAGITGKDNIQIGNLTAIKQIFGLANSVDDFFTKVVSDGIIGLAFDELNPMDNGAPTFISTLIKQKTIDPIFSFHFQHFNDSNDKGTFTLGGVDKSKFEGKITFTPVISSAENNGFWVINLEDVNVNDYSLKFSREAIIDTGTTLLIIPDGDAAAIHKKIPGSSFNEKQNLYIIPCNTTAVVSLKFGGVNYEIPSRYLTFDKLSKSQCISGIQTGLDFWLVGQTFIKNVYSAFDVGRKKVGFAHSK</sequence>
<proteinExistence type="inferred from homology"/>
<comment type="similarity">
    <text evidence="1 3">Belongs to the peptidase A1 family.</text>
</comment>
<dbReference type="PRINTS" id="PR00792">
    <property type="entry name" value="PEPSIN"/>
</dbReference>
<accession>A0ABN7UPJ9</accession>
<keyword evidence="3" id="KW-0645">Protease</keyword>
<dbReference type="InterPro" id="IPR033121">
    <property type="entry name" value="PEPTIDASE_A1"/>
</dbReference>
<evidence type="ECO:0000313" key="6">
    <source>
        <dbReference type="Proteomes" id="UP000789901"/>
    </source>
</evidence>
<dbReference type="Gene3D" id="2.40.70.10">
    <property type="entry name" value="Acid Proteases"/>
    <property type="match status" value="2"/>
</dbReference>
<evidence type="ECO:0000256" key="3">
    <source>
        <dbReference type="RuleBase" id="RU000454"/>
    </source>
</evidence>
<dbReference type="InterPro" id="IPR021109">
    <property type="entry name" value="Peptidase_aspartic_dom_sf"/>
</dbReference>
<name>A0ABN7UPJ9_GIGMA</name>
<dbReference type="InterPro" id="IPR001461">
    <property type="entry name" value="Aspartic_peptidase_A1"/>
</dbReference>